<evidence type="ECO:0000256" key="8">
    <source>
        <dbReference type="NCBIfam" id="TIGR00517"/>
    </source>
</evidence>
<dbReference type="InterPro" id="IPR036736">
    <property type="entry name" value="ACP-like_sf"/>
</dbReference>
<name>A0A139JRE3_9MOLU</name>
<evidence type="ECO:0000313" key="12">
    <source>
        <dbReference type="EMBL" id="RAM58026.1"/>
    </source>
</evidence>
<keyword evidence="7" id="KW-0963">Cytoplasm</keyword>
<dbReference type="Proteomes" id="UP000249343">
    <property type="component" value="Unassembled WGS sequence"/>
</dbReference>
<dbReference type="AlphaFoldDB" id="A0A139JRE3"/>
<protein>
    <recommendedName>
        <fullName evidence="7 8">Acyl carrier protein</fullName>
        <shortName evidence="7">ACP</shortName>
    </recommendedName>
</protein>
<dbReference type="PATRIC" id="fig|203274.3.peg.90"/>
<dbReference type="PANTHER" id="PTHR20863:SF76">
    <property type="entry name" value="CARRIER DOMAIN-CONTAINING PROTEIN"/>
    <property type="match status" value="1"/>
</dbReference>
<keyword evidence="5 7" id="KW-0443">Lipid metabolism</keyword>
<dbReference type="GO" id="GO:0000035">
    <property type="term" value="F:acyl binding"/>
    <property type="evidence" value="ECO:0007669"/>
    <property type="project" value="TreeGrafter"/>
</dbReference>
<keyword evidence="6 7" id="KW-0275">Fatty acid biosynthesis</keyword>
<keyword evidence="3 7" id="KW-0597">Phosphoprotein</keyword>
<dbReference type="GO" id="GO:0016020">
    <property type="term" value="C:membrane"/>
    <property type="evidence" value="ECO:0007669"/>
    <property type="project" value="GOC"/>
</dbReference>
<organism evidence="11 13">
    <name type="scientific">Candidatus Phytoplasma oryzae</name>
    <dbReference type="NCBI Taxonomy" id="203274"/>
    <lineage>
        <taxon>Bacteria</taxon>
        <taxon>Bacillati</taxon>
        <taxon>Mycoplasmatota</taxon>
        <taxon>Mollicutes</taxon>
        <taxon>Acholeplasmatales</taxon>
        <taxon>Acholeplasmataceae</taxon>
        <taxon>Candidatus Phytoplasma</taxon>
        <taxon>16SrXI (Rice yellow dwarf group)</taxon>
    </lineage>
</organism>
<evidence type="ECO:0000256" key="4">
    <source>
        <dbReference type="ARBA" id="ARBA00022832"/>
    </source>
</evidence>
<dbReference type="InterPro" id="IPR003231">
    <property type="entry name" value="ACP"/>
</dbReference>
<comment type="subcellular location">
    <subcellularLocation>
        <location evidence="7">Cytoplasm</location>
    </subcellularLocation>
</comment>
<dbReference type="RefSeq" id="WP_066539910.1">
    <property type="nucleotide sequence ID" value="NZ_JHUK01000001.1"/>
</dbReference>
<keyword evidence="14" id="KW-1185">Reference proteome</keyword>
<evidence type="ECO:0000259" key="10">
    <source>
        <dbReference type="PROSITE" id="PS50075"/>
    </source>
</evidence>
<sequence>MIFQKIQEIIAQKVSIKKEDIYLSTRLKEDLGLDSFDAVELVIQLEKIFNLKITDEKIQQCKKIKDIVDYIKKTLNESKK</sequence>
<dbReference type="NCBIfam" id="TIGR00517">
    <property type="entry name" value="acyl_carrier"/>
    <property type="match status" value="1"/>
</dbReference>
<comment type="similarity">
    <text evidence="7">Belongs to the acyl carrier protein (ACP) family.</text>
</comment>
<dbReference type="GO" id="GO:0009245">
    <property type="term" value="P:lipid A biosynthetic process"/>
    <property type="evidence" value="ECO:0007669"/>
    <property type="project" value="TreeGrafter"/>
</dbReference>
<proteinExistence type="inferred from homology"/>
<dbReference type="Gene3D" id="1.10.1200.10">
    <property type="entry name" value="ACP-like"/>
    <property type="match status" value="1"/>
</dbReference>
<dbReference type="GO" id="GO:0005829">
    <property type="term" value="C:cytosol"/>
    <property type="evidence" value="ECO:0007669"/>
    <property type="project" value="TreeGrafter"/>
</dbReference>
<keyword evidence="4 7" id="KW-0276">Fatty acid metabolism</keyword>
<keyword evidence="1 7" id="KW-0596">Phosphopantetheine</keyword>
<dbReference type="SUPFAM" id="SSF47336">
    <property type="entry name" value="ACP-like"/>
    <property type="match status" value="1"/>
</dbReference>
<evidence type="ECO:0000256" key="6">
    <source>
        <dbReference type="ARBA" id="ARBA00023160"/>
    </source>
</evidence>
<dbReference type="HAMAP" id="MF_01217">
    <property type="entry name" value="Acyl_carrier"/>
    <property type="match status" value="1"/>
</dbReference>
<evidence type="ECO:0000313" key="11">
    <source>
        <dbReference type="EMBL" id="KXT29446.1"/>
    </source>
</evidence>
<dbReference type="NCBIfam" id="NF002148">
    <property type="entry name" value="PRK00982.1-2"/>
    <property type="match status" value="1"/>
</dbReference>
<dbReference type="Proteomes" id="UP000070069">
    <property type="component" value="Unassembled WGS sequence"/>
</dbReference>
<reference evidence="11 13" key="2">
    <citation type="submission" date="2016-02" db="EMBL/GenBank/DDBJ databases">
        <title>A draft genome sequence of Candidatus Phytoplasma oryzae strain Mbita1, the causative agent of Napier Grass stunt disease in Kenya.</title>
        <authorList>
            <person name="Fischer A."/>
            <person name="Santa-Cruz I."/>
            <person name="Wambua L."/>
            <person name="Olds C."/>
            <person name="Midega C."/>
            <person name="Dickinson M."/>
            <person name="Kawicha P."/>
            <person name="Khan Z."/>
            <person name="Masiga D."/>
            <person name="Jores J."/>
            <person name="Bernd S."/>
        </authorList>
    </citation>
    <scope>NUCLEOTIDE SEQUENCE [LARGE SCALE GENOMIC DNA]</scope>
    <source>
        <strain evidence="11">Mbita1</strain>
    </source>
</reference>
<evidence type="ECO:0000313" key="13">
    <source>
        <dbReference type="Proteomes" id="UP000070069"/>
    </source>
</evidence>
<reference evidence="12 14" key="1">
    <citation type="submission" date="2014-04" db="EMBL/GenBank/DDBJ databases">
        <title>Genome study of Napier grass stunt phytoplasma.</title>
        <authorList>
            <person name="Kawicha P."/>
            <person name="Dickinson M."/>
            <person name="Hodgetts J."/>
        </authorList>
    </citation>
    <scope>NUCLEOTIDE SEQUENCE [LARGE SCALE GENOMIC DNA]</scope>
    <source>
        <strain evidence="12 14">NGS-S10</strain>
    </source>
</reference>
<comment type="caution">
    <text evidence="11">The sequence shown here is derived from an EMBL/GenBank/DDBJ whole genome shotgun (WGS) entry which is preliminary data.</text>
</comment>
<comment type="PTM">
    <text evidence="7">4'-phosphopantetheine is transferred from CoA to a specific serine of apo-ACP by AcpS. This modification is essential for activity because fatty acids are bound in thioester linkage to the sulfhydryl of the prosthetic group.</text>
</comment>
<comment type="function">
    <text evidence="7 9">Carrier of the growing fatty acid chain in fatty acid biosynthesis.</text>
</comment>
<comment type="PTM">
    <text evidence="9">4'-phosphopantetheine is transferred from CoA to a specific serine of apo-ACP by acpS.</text>
</comment>
<dbReference type="UniPathway" id="UPA00094"/>
<evidence type="ECO:0000256" key="1">
    <source>
        <dbReference type="ARBA" id="ARBA00022450"/>
    </source>
</evidence>
<evidence type="ECO:0000256" key="7">
    <source>
        <dbReference type="HAMAP-Rule" id="MF_01217"/>
    </source>
</evidence>
<dbReference type="PROSITE" id="PS50075">
    <property type="entry name" value="CARRIER"/>
    <property type="match status" value="1"/>
</dbReference>
<dbReference type="EMBL" id="JHUK01000001">
    <property type="protein sequence ID" value="RAM58026.1"/>
    <property type="molecule type" value="Genomic_DNA"/>
</dbReference>
<evidence type="ECO:0000256" key="2">
    <source>
        <dbReference type="ARBA" id="ARBA00022516"/>
    </source>
</evidence>
<feature type="domain" description="Carrier" evidence="10">
    <location>
        <begin position="1"/>
        <end position="75"/>
    </location>
</feature>
<keyword evidence="2 7" id="KW-0444">Lipid biosynthesis</keyword>
<comment type="pathway">
    <text evidence="7 9">Lipid metabolism; fatty acid biosynthesis.</text>
</comment>
<dbReference type="GO" id="GO:0000036">
    <property type="term" value="F:acyl carrier activity"/>
    <property type="evidence" value="ECO:0007669"/>
    <property type="project" value="UniProtKB-UniRule"/>
</dbReference>
<evidence type="ECO:0000256" key="5">
    <source>
        <dbReference type="ARBA" id="ARBA00023098"/>
    </source>
</evidence>
<evidence type="ECO:0000313" key="14">
    <source>
        <dbReference type="Proteomes" id="UP000249343"/>
    </source>
</evidence>
<evidence type="ECO:0000256" key="9">
    <source>
        <dbReference type="RuleBase" id="RU003545"/>
    </source>
</evidence>
<gene>
    <name evidence="7 11" type="primary">acpP</name>
    <name evidence="11" type="ORF">AXA84_0091</name>
    <name evidence="12" type="ORF">DH96_00520</name>
</gene>
<dbReference type="PANTHER" id="PTHR20863">
    <property type="entry name" value="ACYL CARRIER PROTEIN"/>
    <property type="match status" value="1"/>
</dbReference>
<dbReference type="InterPro" id="IPR009081">
    <property type="entry name" value="PP-bd_ACP"/>
</dbReference>
<dbReference type="EMBL" id="LTBM01000001">
    <property type="protein sequence ID" value="KXT29446.1"/>
    <property type="molecule type" value="Genomic_DNA"/>
</dbReference>
<dbReference type="NCBIfam" id="NF002150">
    <property type="entry name" value="PRK00982.1-4"/>
    <property type="match status" value="1"/>
</dbReference>
<dbReference type="Pfam" id="PF00550">
    <property type="entry name" value="PP-binding"/>
    <property type="match status" value="1"/>
</dbReference>
<evidence type="ECO:0000256" key="3">
    <source>
        <dbReference type="ARBA" id="ARBA00022553"/>
    </source>
</evidence>
<accession>A0A139JRE3</accession>
<feature type="modified residue" description="O-(pantetheine 4'-phosphoryl)serine" evidence="7">
    <location>
        <position position="35"/>
    </location>
</feature>